<evidence type="ECO:0000313" key="2">
    <source>
        <dbReference type="Proteomes" id="UP000327013"/>
    </source>
</evidence>
<dbReference type="AlphaFoldDB" id="A0A5N6L538"/>
<reference evidence="1 2" key="1">
    <citation type="submission" date="2019-06" db="EMBL/GenBank/DDBJ databases">
        <title>A chromosomal-level reference genome of Carpinus fangiana (Coryloideae, Betulaceae).</title>
        <authorList>
            <person name="Yang X."/>
            <person name="Wang Z."/>
            <person name="Zhang L."/>
            <person name="Hao G."/>
            <person name="Liu J."/>
            <person name="Yang Y."/>
        </authorList>
    </citation>
    <scope>NUCLEOTIDE SEQUENCE [LARGE SCALE GENOMIC DNA]</scope>
    <source>
        <strain evidence="1">Cfa_2016G</strain>
        <tissue evidence="1">Leaf</tissue>
    </source>
</reference>
<sequence>MYQRSCTNVSRQRRRILAIRDLLHRDVLVAVLVRLKLVDVYDEHITLHIHQHEARRGFRLLLLDIATVLAAAARAPPPAAQGARDAARVDEELALHLVGLEAVRAAAPQQHVDVHLARGDEQAVGIPERQDGVAVGEADAQRAVLDDLGQRQRRGGRVDVEVALDEL</sequence>
<dbReference type="EMBL" id="VIBQ01000073">
    <property type="protein sequence ID" value="KAB8611435.1"/>
    <property type="molecule type" value="Genomic_DNA"/>
</dbReference>
<gene>
    <name evidence="1" type="ORF">FH972_025940</name>
</gene>
<evidence type="ECO:0000313" key="1">
    <source>
        <dbReference type="EMBL" id="KAB8611435.1"/>
    </source>
</evidence>
<protein>
    <submittedName>
        <fullName evidence="1">Uncharacterized protein</fullName>
    </submittedName>
</protein>
<organism evidence="1 2">
    <name type="scientific">Carpinus fangiana</name>
    <dbReference type="NCBI Taxonomy" id="176857"/>
    <lineage>
        <taxon>Eukaryota</taxon>
        <taxon>Viridiplantae</taxon>
        <taxon>Streptophyta</taxon>
        <taxon>Embryophyta</taxon>
        <taxon>Tracheophyta</taxon>
        <taxon>Spermatophyta</taxon>
        <taxon>Magnoliopsida</taxon>
        <taxon>eudicotyledons</taxon>
        <taxon>Gunneridae</taxon>
        <taxon>Pentapetalae</taxon>
        <taxon>rosids</taxon>
        <taxon>fabids</taxon>
        <taxon>Fagales</taxon>
        <taxon>Betulaceae</taxon>
        <taxon>Carpinus</taxon>
    </lineage>
</organism>
<proteinExistence type="predicted"/>
<dbReference type="Proteomes" id="UP000327013">
    <property type="component" value="Unassembled WGS sequence"/>
</dbReference>
<name>A0A5N6L538_9ROSI</name>
<comment type="caution">
    <text evidence="1">The sequence shown here is derived from an EMBL/GenBank/DDBJ whole genome shotgun (WGS) entry which is preliminary data.</text>
</comment>
<accession>A0A5N6L538</accession>
<keyword evidence="2" id="KW-1185">Reference proteome</keyword>